<dbReference type="Proteomes" id="UP001220324">
    <property type="component" value="Unassembled WGS sequence"/>
</dbReference>
<dbReference type="Gene3D" id="3.40.50.720">
    <property type="entry name" value="NAD(P)-binding Rossmann-like Domain"/>
    <property type="match status" value="1"/>
</dbReference>
<protein>
    <submittedName>
        <fullName evidence="4">Polyketide synthase enoylreductase</fullName>
    </submittedName>
</protein>
<comment type="caution">
    <text evidence="4">The sequence shown here is derived from an EMBL/GenBank/DDBJ whole genome shotgun (WGS) entry which is preliminary data.</text>
</comment>
<dbReference type="AlphaFoldDB" id="A0AAD6GAK5"/>
<dbReference type="InterPro" id="IPR013154">
    <property type="entry name" value="ADH-like_N"/>
</dbReference>
<evidence type="ECO:0000313" key="5">
    <source>
        <dbReference type="Proteomes" id="UP001220324"/>
    </source>
</evidence>
<dbReference type="Pfam" id="PF00107">
    <property type="entry name" value="ADH_zinc_N"/>
    <property type="match status" value="1"/>
</dbReference>
<gene>
    <name evidence="4" type="ORF">N7494_012433</name>
</gene>
<dbReference type="InterPro" id="IPR013149">
    <property type="entry name" value="ADH-like_C"/>
</dbReference>
<evidence type="ECO:0000256" key="2">
    <source>
        <dbReference type="ARBA" id="ARBA00023002"/>
    </source>
</evidence>
<reference evidence="4 5" key="1">
    <citation type="journal article" date="2023" name="IMA Fungus">
        <title>Comparative genomic study of the Penicillium genus elucidates a diverse pangenome and 15 lateral gene transfer events.</title>
        <authorList>
            <person name="Petersen C."/>
            <person name="Sorensen T."/>
            <person name="Nielsen M.R."/>
            <person name="Sondergaard T.E."/>
            <person name="Sorensen J.L."/>
            <person name="Fitzpatrick D.A."/>
            <person name="Frisvad J.C."/>
            <person name="Nielsen K.L."/>
        </authorList>
    </citation>
    <scope>NUCLEOTIDE SEQUENCE [LARGE SCALE GENOMIC DNA]</scope>
    <source>
        <strain evidence="4 5">IBT 35679</strain>
    </source>
</reference>
<keyword evidence="5" id="KW-1185">Reference proteome</keyword>
<organism evidence="4 5">
    <name type="scientific">Penicillium frequentans</name>
    <dbReference type="NCBI Taxonomy" id="3151616"/>
    <lineage>
        <taxon>Eukaryota</taxon>
        <taxon>Fungi</taxon>
        <taxon>Dikarya</taxon>
        <taxon>Ascomycota</taxon>
        <taxon>Pezizomycotina</taxon>
        <taxon>Eurotiomycetes</taxon>
        <taxon>Eurotiomycetidae</taxon>
        <taxon>Eurotiales</taxon>
        <taxon>Aspergillaceae</taxon>
        <taxon>Penicillium</taxon>
    </lineage>
</organism>
<evidence type="ECO:0000256" key="1">
    <source>
        <dbReference type="ARBA" id="ARBA00008072"/>
    </source>
</evidence>
<proteinExistence type="inferred from homology"/>
<accession>A0AAD6GAK5</accession>
<evidence type="ECO:0000313" key="4">
    <source>
        <dbReference type="EMBL" id="KAJ5525783.1"/>
    </source>
</evidence>
<feature type="domain" description="Enoyl reductase (ER)" evidence="3">
    <location>
        <begin position="71"/>
        <end position="427"/>
    </location>
</feature>
<dbReference type="PANTHER" id="PTHR43482:SF2">
    <property type="entry name" value="ZINC-BINDING DEHYDROGENASE FAMILY, PUTATIVE (AFU_ORTHOLOGUE AFUA_3G15030)-RELATED"/>
    <property type="match status" value="1"/>
</dbReference>
<dbReference type="PANTHER" id="PTHR43482">
    <property type="entry name" value="PROTEIN AST1-RELATED"/>
    <property type="match status" value="1"/>
</dbReference>
<dbReference type="SUPFAM" id="SSF50129">
    <property type="entry name" value="GroES-like"/>
    <property type="match status" value="1"/>
</dbReference>
<sequence>MALVGPSIMSTTTCLQLEELPNKPSTFHRYIFSETHFQPSVPNTTHAKIDEHTSTPASSLEAKQRVLLLKAAREQYTLVDDHHVPSILHPGEVLVKVLAIGLNPIDWKGPAFNFGIPSLPWINGRDLAGLVLQVPNESSRLRVGDIVLVPSTDYRDIRKAAFQEYAIATDFNAARIPSSTSIHASASLGVAFVAAVLALGVSFGLDFSRLTQSPGPNLVNVVNQLNKNDIPVDIQDEVFATHDESDRPQRGDWLAIWGASTTTGLVALQLAKLAGLRVICVADIARHGAKLLESGADLLVDRHDTDRAVEIIRGVTGGKLRYAIDIVGKDTATILEKTLDPSGNAHLLGLTGLPKERNTGIKYHTVPIKLFHSAPAVGESMVTWLEDLLQSDTLALPEIVRADGGLEGINAALDVLRSGTVSGKRIVVDLGSKESQP</sequence>
<name>A0AAD6GAK5_9EURO</name>
<dbReference type="Pfam" id="PF08240">
    <property type="entry name" value="ADH_N"/>
    <property type="match status" value="1"/>
</dbReference>
<keyword evidence="2" id="KW-0560">Oxidoreductase</keyword>
<dbReference type="GO" id="GO:0016651">
    <property type="term" value="F:oxidoreductase activity, acting on NAD(P)H"/>
    <property type="evidence" value="ECO:0007669"/>
    <property type="project" value="InterPro"/>
</dbReference>
<dbReference type="Gene3D" id="3.90.180.10">
    <property type="entry name" value="Medium-chain alcohol dehydrogenases, catalytic domain"/>
    <property type="match status" value="1"/>
</dbReference>
<dbReference type="SUPFAM" id="SSF51735">
    <property type="entry name" value="NAD(P)-binding Rossmann-fold domains"/>
    <property type="match status" value="1"/>
</dbReference>
<dbReference type="SMART" id="SM00829">
    <property type="entry name" value="PKS_ER"/>
    <property type="match status" value="1"/>
</dbReference>
<dbReference type="InterPro" id="IPR036291">
    <property type="entry name" value="NAD(P)-bd_dom_sf"/>
</dbReference>
<dbReference type="InterPro" id="IPR052585">
    <property type="entry name" value="Lipid_raft_assoc_Zn_ADH"/>
</dbReference>
<dbReference type="InterPro" id="IPR047122">
    <property type="entry name" value="Trans-enoyl_RdTase-like"/>
</dbReference>
<dbReference type="EMBL" id="JAQIZZ010000008">
    <property type="protein sequence ID" value="KAJ5525783.1"/>
    <property type="molecule type" value="Genomic_DNA"/>
</dbReference>
<comment type="similarity">
    <text evidence="1">Belongs to the zinc-containing alcohol dehydrogenase family.</text>
</comment>
<evidence type="ECO:0000259" key="3">
    <source>
        <dbReference type="SMART" id="SM00829"/>
    </source>
</evidence>
<dbReference type="CDD" id="cd08249">
    <property type="entry name" value="enoyl_reductase_like"/>
    <property type="match status" value="1"/>
</dbReference>
<dbReference type="InterPro" id="IPR011032">
    <property type="entry name" value="GroES-like_sf"/>
</dbReference>
<dbReference type="InterPro" id="IPR020843">
    <property type="entry name" value="ER"/>
</dbReference>